<accession>A0A1G7HKN1</accession>
<evidence type="ECO:0000313" key="3">
    <source>
        <dbReference type="Proteomes" id="UP000182114"/>
    </source>
</evidence>
<organism evidence="2 3">
    <name type="scientific">Cellulophaga baltica</name>
    <dbReference type="NCBI Taxonomy" id="76594"/>
    <lineage>
        <taxon>Bacteria</taxon>
        <taxon>Pseudomonadati</taxon>
        <taxon>Bacteroidota</taxon>
        <taxon>Flavobacteriia</taxon>
        <taxon>Flavobacteriales</taxon>
        <taxon>Flavobacteriaceae</taxon>
        <taxon>Cellulophaga</taxon>
    </lineage>
</organism>
<keyword evidence="3" id="KW-1185">Reference proteome</keyword>
<feature type="transmembrane region" description="Helical" evidence="1">
    <location>
        <begin position="32"/>
        <end position="56"/>
    </location>
</feature>
<keyword evidence="1" id="KW-0472">Membrane</keyword>
<protein>
    <recommendedName>
        <fullName evidence="4">DUF3137 domain-containing protein</fullName>
    </recommendedName>
</protein>
<evidence type="ECO:0008006" key="4">
    <source>
        <dbReference type="Google" id="ProtNLM"/>
    </source>
</evidence>
<proteinExistence type="predicted"/>
<dbReference type="RefSeq" id="WP_074538478.1">
    <property type="nucleotide sequence ID" value="NZ_FNBD01000006.1"/>
</dbReference>
<feature type="transmembrane region" description="Helical" evidence="1">
    <location>
        <begin position="183"/>
        <end position="207"/>
    </location>
</feature>
<evidence type="ECO:0000313" key="2">
    <source>
        <dbReference type="EMBL" id="SDF00824.1"/>
    </source>
</evidence>
<dbReference type="Pfam" id="PF11335">
    <property type="entry name" value="DUF3137"/>
    <property type="match status" value="1"/>
</dbReference>
<keyword evidence="1" id="KW-0812">Transmembrane</keyword>
<reference evidence="3" key="1">
    <citation type="submission" date="2016-10" db="EMBL/GenBank/DDBJ databases">
        <authorList>
            <person name="Varghese N."/>
            <person name="Submissions S."/>
        </authorList>
    </citation>
    <scope>NUCLEOTIDE SEQUENCE [LARGE SCALE GENOMIC DNA]</scope>
    <source>
        <strain evidence="3">DSM 24729</strain>
    </source>
</reference>
<name>A0A1G7HKN1_9FLAO</name>
<dbReference type="InterPro" id="IPR021484">
    <property type="entry name" value="DUF3137"/>
</dbReference>
<evidence type="ECO:0000256" key="1">
    <source>
        <dbReference type="SAM" id="Phobius"/>
    </source>
</evidence>
<sequence>MESQEELRVRYFFERVEKSLKNKTYTFKPKQYGCITSIIAILPLLLILIVVVTSILSGITLLLFSISIIPITILKYGVYLFLIALVIRHFPRRKYKPDPALQEEFKSDILPRLTKSVYPTISYQEKYKTNNAELKAANFFSKDFWQEEGRLSGEDALKGRYKNVDFELTELTHYIEVLSQRGWFISILLGLFMIISETFADVLFGILDTIGGNALSKSKQNFRGLFLYADFHKDFKGEILLRTRRKSILEKITAPNTQLEKITPENGAVNKKYEVYTTSKQLGYYALSPTIIEAIEKITKELKADISLKLKDGKLYMIIPLEHNFFEIYKVKNNIIKANTKKDILWELQSVKYLIETLNLETRIWSKI</sequence>
<keyword evidence="1" id="KW-1133">Transmembrane helix</keyword>
<dbReference type="AlphaFoldDB" id="A0A1G7HKN1"/>
<dbReference type="EMBL" id="FNBD01000006">
    <property type="protein sequence ID" value="SDF00824.1"/>
    <property type="molecule type" value="Genomic_DNA"/>
</dbReference>
<feature type="transmembrane region" description="Helical" evidence="1">
    <location>
        <begin position="62"/>
        <end position="87"/>
    </location>
</feature>
<gene>
    <name evidence="2" type="ORF">SAMN04487992_106128</name>
</gene>
<dbReference type="Proteomes" id="UP000182114">
    <property type="component" value="Unassembled WGS sequence"/>
</dbReference>